<dbReference type="EMBL" id="JAOUSF010000002">
    <property type="protein sequence ID" value="MCU9613157.1"/>
    <property type="molecule type" value="Genomic_DNA"/>
</dbReference>
<reference evidence="1" key="1">
    <citation type="submission" date="2022-10" db="EMBL/GenBank/DDBJ databases">
        <title>Description of Fervidibacillus gen. nov. in the family Fervidibacillaceae fam. nov. with two species, Fervidibacillus albus sp. nov., and Fervidibacillus halotolerans sp. nov., isolated from tidal flat sediments.</title>
        <authorList>
            <person name="Kwon K.K."/>
            <person name="Yang S.-H."/>
        </authorList>
    </citation>
    <scope>NUCLEOTIDE SEQUENCE</scope>
    <source>
        <strain evidence="1">JCM 19140</strain>
    </source>
</reference>
<evidence type="ECO:0000313" key="2">
    <source>
        <dbReference type="Proteomes" id="UP001209318"/>
    </source>
</evidence>
<evidence type="ECO:0000313" key="1">
    <source>
        <dbReference type="EMBL" id="MCU9613157.1"/>
    </source>
</evidence>
<protein>
    <submittedName>
        <fullName evidence="1">FbpB family small basic protein</fullName>
    </submittedName>
</protein>
<gene>
    <name evidence="1" type="ORF">OEV98_06275</name>
</gene>
<dbReference type="RefSeq" id="WP_263072370.1">
    <property type="nucleotide sequence ID" value="NZ_JAOUSF010000002.1"/>
</dbReference>
<proteinExistence type="predicted"/>
<keyword evidence="2" id="KW-1185">Reference proteome</keyword>
<dbReference type="AlphaFoldDB" id="A0AAE3IS13"/>
<dbReference type="InterPro" id="IPR025004">
    <property type="entry name" value="SenN/SenS"/>
</dbReference>
<organism evidence="1 2">
    <name type="scientific">Perspicuibacillus lycopersici</name>
    <dbReference type="NCBI Taxonomy" id="1325689"/>
    <lineage>
        <taxon>Bacteria</taxon>
        <taxon>Bacillati</taxon>
        <taxon>Bacillota</taxon>
        <taxon>Bacilli</taxon>
        <taxon>Bacillales</taxon>
        <taxon>Bacillaceae</taxon>
        <taxon>Perspicuibacillus</taxon>
    </lineage>
</organism>
<accession>A0AAE3IS13</accession>
<dbReference type="Proteomes" id="UP001209318">
    <property type="component" value="Unassembled WGS sequence"/>
</dbReference>
<comment type="caution">
    <text evidence="1">The sequence shown here is derived from an EMBL/GenBank/DDBJ whole genome shotgun (WGS) entry which is preliminary data.</text>
</comment>
<dbReference type="Pfam" id="PF13040">
    <property type="entry name" value="Fur_reg_FbpB"/>
    <property type="match status" value="1"/>
</dbReference>
<sequence>MVKKPINLKELIDKNKEQLLKDYELLEKINEKVDKKIMEKNRSYSY</sequence>
<name>A0AAE3IS13_9BACI</name>